<evidence type="ECO:0000313" key="2">
    <source>
        <dbReference type="EMBL" id="SOE81815.1"/>
    </source>
</evidence>
<keyword evidence="3" id="KW-1185">Reference proteome</keyword>
<organism evidence="2 3">
    <name type="scientific">Caballeronia arationis</name>
    <dbReference type="NCBI Taxonomy" id="1777142"/>
    <lineage>
        <taxon>Bacteria</taxon>
        <taxon>Pseudomonadati</taxon>
        <taxon>Pseudomonadota</taxon>
        <taxon>Betaproteobacteria</taxon>
        <taxon>Burkholderiales</taxon>
        <taxon>Burkholderiaceae</taxon>
        <taxon>Caballeronia</taxon>
    </lineage>
</organism>
<dbReference type="EMBL" id="OCSU01000002">
    <property type="protein sequence ID" value="SOE81815.1"/>
    <property type="molecule type" value="Genomic_DNA"/>
</dbReference>
<dbReference type="RefSeq" id="WP_235025750.1">
    <property type="nucleotide sequence ID" value="NZ_FCOG02000010.1"/>
</dbReference>
<dbReference type="Proteomes" id="UP000219522">
    <property type="component" value="Unassembled WGS sequence"/>
</dbReference>
<name>A0A7Z7IAV3_9BURK</name>
<evidence type="ECO:0000259" key="1">
    <source>
        <dbReference type="Pfam" id="PF18057"/>
    </source>
</evidence>
<dbReference type="AlphaFoldDB" id="A0A7Z7IAV3"/>
<feature type="domain" description="DUF5594" evidence="1">
    <location>
        <begin position="1"/>
        <end position="128"/>
    </location>
</feature>
<proteinExistence type="predicted"/>
<reference evidence="2 3" key="1">
    <citation type="submission" date="2017-09" db="EMBL/GenBank/DDBJ databases">
        <authorList>
            <person name="Varghese N."/>
            <person name="Submissions S."/>
        </authorList>
    </citation>
    <scope>NUCLEOTIDE SEQUENCE [LARGE SCALE GENOMIC DNA]</scope>
    <source>
        <strain evidence="2 3">OK806</strain>
    </source>
</reference>
<accession>A0A7Z7IAV3</accession>
<dbReference type="InterPro" id="IPR040953">
    <property type="entry name" value="DUF5594"/>
</dbReference>
<dbReference type="Pfam" id="PF18057">
    <property type="entry name" value="DUF5594"/>
    <property type="match status" value="1"/>
</dbReference>
<sequence>MDREKLRRFGSEFAPRIASRIASLLDADVRVEVIPHENGRTPARVRVSAERAAHGRAFPPGYSQRLNLYLTWDDGEIERLFDAHGDERFERYLQAIPAKLTAWQGARDVDLESRSQAEFAVLIGGLDFGT</sequence>
<evidence type="ECO:0000313" key="3">
    <source>
        <dbReference type="Proteomes" id="UP000219522"/>
    </source>
</evidence>
<protein>
    <recommendedName>
        <fullName evidence="1">DUF5594 domain-containing protein</fullName>
    </recommendedName>
</protein>
<gene>
    <name evidence="2" type="ORF">SAMN05446927_5111</name>
</gene>
<comment type="caution">
    <text evidence="2">The sequence shown here is derived from an EMBL/GenBank/DDBJ whole genome shotgun (WGS) entry which is preliminary data.</text>
</comment>